<comment type="similarity">
    <text evidence="1">In the C-terminal section; belongs to the transposase 35 family.</text>
</comment>
<evidence type="ECO:0000259" key="8">
    <source>
        <dbReference type="Pfam" id="PF07282"/>
    </source>
</evidence>
<dbReference type="AlphaFoldDB" id="A0A0R2GZH6"/>
<dbReference type="NCBIfam" id="NF040570">
    <property type="entry name" value="guided_TnpB"/>
    <property type="match status" value="1"/>
</dbReference>
<keyword evidence="3" id="KW-0479">Metal-binding</keyword>
<dbReference type="NCBIfam" id="TIGR01766">
    <property type="entry name" value="IS200/IS605 family accessory protein TnpB-like domain"/>
    <property type="match status" value="1"/>
</dbReference>
<dbReference type="eggNOG" id="COG0675">
    <property type="taxonomic scope" value="Bacteria"/>
</dbReference>
<dbReference type="GO" id="GO:0046872">
    <property type="term" value="F:metal ion binding"/>
    <property type="evidence" value="ECO:0007669"/>
    <property type="project" value="UniProtKB-KW"/>
</dbReference>
<evidence type="ECO:0000313" key="10">
    <source>
        <dbReference type="EMBL" id="KRN44806.1"/>
    </source>
</evidence>
<dbReference type="EMBL" id="JQBA01000009">
    <property type="protein sequence ID" value="KRN44806.1"/>
    <property type="molecule type" value="Genomic_DNA"/>
</dbReference>
<keyword evidence="11" id="KW-1185">Reference proteome</keyword>
<gene>
    <name evidence="10" type="ORF">IV41_GL002041</name>
</gene>
<dbReference type="Proteomes" id="UP000051639">
    <property type="component" value="Unassembled WGS sequence"/>
</dbReference>
<feature type="domain" description="Cas12f1-like TNB" evidence="8">
    <location>
        <begin position="306"/>
        <end position="384"/>
    </location>
</feature>
<sequence>MVTMMLRTQKVKLYPNQAMKKVLDDLCDYRRYCWNQGLALWNDMYDASVILADKKQRPNARKVRDELVANKADWQYQLSARCLQLAISDLGKAWQNFFDRAQPDWGKPHFKSKKAPRQGFKTDRAKLVNGRLRLDKPLGVKESWSDIKFKGAHNLTGELKVVSIYRENGQYWASLPFEVMVPEKTKTGVKTAVDVNVGHLDFTAGRFNTLPSHLQKIYKRIKHYQRVLARKRKVNGKQATQSKHYAKTRAKLQHDYRRVANVQHDLMQKFTTQLVSNYDQIVIEDLAVKQMQMSHVASKGLHRSLFGYFRQVLTYKCEWYGKTLLVADRFYPSTQRCSVCGHIKQGDDKVTLAGNHKHHTKHDQYICYQCGATLNRDANAVANLLALL</sequence>
<comment type="caution">
    <text evidence="10">The sequence shown here is derived from an EMBL/GenBank/DDBJ whole genome shotgun (WGS) entry which is preliminary data.</text>
</comment>
<protein>
    <submittedName>
        <fullName evidence="10">Transposase</fullName>
    </submittedName>
</protein>
<dbReference type="PATRIC" id="fig|148604.4.peg.2111"/>
<evidence type="ECO:0000259" key="7">
    <source>
        <dbReference type="Pfam" id="PF01385"/>
    </source>
</evidence>
<dbReference type="GO" id="GO:0032196">
    <property type="term" value="P:transposition"/>
    <property type="evidence" value="ECO:0007669"/>
    <property type="project" value="UniProtKB-KW"/>
</dbReference>
<name>A0A0R2GZH6_9LACO</name>
<feature type="domain" description="Probable transposase IS891/IS1136/IS1341" evidence="7">
    <location>
        <begin position="175"/>
        <end position="292"/>
    </location>
</feature>
<evidence type="ECO:0000256" key="2">
    <source>
        <dbReference type="ARBA" id="ARBA00022578"/>
    </source>
</evidence>
<dbReference type="Pfam" id="PF12323">
    <property type="entry name" value="HTH_OrfB_IS605"/>
    <property type="match status" value="1"/>
</dbReference>
<proteinExistence type="inferred from homology"/>
<feature type="domain" description="Transposase putative helix-turn-helix" evidence="9">
    <location>
        <begin position="5"/>
        <end position="46"/>
    </location>
</feature>
<keyword evidence="5" id="KW-0238">DNA-binding</keyword>
<reference evidence="10 11" key="1">
    <citation type="journal article" date="2015" name="Genome Announc.">
        <title>Expanding the biotechnology potential of lactobacilli through comparative genomics of 213 strains and associated genera.</title>
        <authorList>
            <person name="Sun Z."/>
            <person name="Harris H.M."/>
            <person name="McCann A."/>
            <person name="Guo C."/>
            <person name="Argimon S."/>
            <person name="Zhang W."/>
            <person name="Yang X."/>
            <person name="Jeffery I.B."/>
            <person name="Cooney J.C."/>
            <person name="Kagawa T.F."/>
            <person name="Liu W."/>
            <person name="Song Y."/>
            <person name="Salvetti E."/>
            <person name="Wrobel A."/>
            <person name="Rasinkangas P."/>
            <person name="Parkhill J."/>
            <person name="Rea M.C."/>
            <person name="O'Sullivan O."/>
            <person name="Ritari J."/>
            <person name="Douillard F.P."/>
            <person name="Paul Ross R."/>
            <person name="Yang R."/>
            <person name="Briner A.E."/>
            <person name="Felis G.E."/>
            <person name="de Vos W.M."/>
            <person name="Barrangou R."/>
            <person name="Klaenhammer T.R."/>
            <person name="Caufield P.W."/>
            <person name="Cui Y."/>
            <person name="Zhang H."/>
            <person name="O'Toole P.W."/>
        </authorList>
    </citation>
    <scope>NUCLEOTIDE SEQUENCE [LARGE SCALE GENOMIC DNA]</scope>
    <source>
        <strain evidence="10 11">DSM 14792</strain>
    </source>
</reference>
<dbReference type="GO" id="GO:0006310">
    <property type="term" value="P:DNA recombination"/>
    <property type="evidence" value="ECO:0007669"/>
    <property type="project" value="UniProtKB-KW"/>
</dbReference>
<dbReference type="Pfam" id="PF07282">
    <property type="entry name" value="Cas12f1-like_TNB"/>
    <property type="match status" value="1"/>
</dbReference>
<dbReference type="InterPro" id="IPR001959">
    <property type="entry name" value="Transposase"/>
</dbReference>
<evidence type="ECO:0000256" key="1">
    <source>
        <dbReference type="ARBA" id="ARBA00008761"/>
    </source>
</evidence>
<evidence type="ECO:0000313" key="11">
    <source>
        <dbReference type="Proteomes" id="UP000051639"/>
    </source>
</evidence>
<evidence type="ECO:0000256" key="5">
    <source>
        <dbReference type="ARBA" id="ARBA00023125"/>
    </source>
</evidence>
<evidence type="ECO:0000256" key="3">
    <source>
        <dbReference type="ARBA" id="ARBA00022723"/>
    </source>
</evidence>
<accession>A0A0R2GZH6</accession>
<evidence type="ECO:0000256" key="6">
    <source>
        <dbReference type="ARBA" id="ARBA00023172"/>
    </source>
</evidence>
<dbReference type="GO" id="GO:0003677">
    <property type="term" value="F:DNA binding"/>
    <property type="evidence" value="ECO:0007669"/>
    <property type="project" value="UniProtKB-KW"/>
</dbReference>
<dbReference type="Pfam" id="PF01385">
    <property type="entry name" value="OrfB_IS605"/>
    <property type="match status" value="1"/>
</dbReference>
<dbReference type="InterPro" id="IPR010095">
    <property type="entry name" value="Cas12f1-like_TNB"/>
</dbReference>
<organism evidence="10 11">
    <name type="scientific">Limosilactobacillus ingluviei</name>
    <dbReference type="NCBI Taxonomy" id="148604"/>
    <lineage>
        <taxon>Bacteria</taxon>
        <taxon>Bacillati</taxon>
        <taxon>Bacillota</taxon>
        <taxon>Bacilli</taxon>
        <taxon>Lactobacillales</taxon>
        <taxon>Lactobacillaceae</taxon>
        <taxon>Limosilactobacillus</taxon>
    </lineage>
</organism>
<keyword evidence="6" id="KW-0233">DNA recombination</keyword>
<evidence type="ECO:0000256" key="4">
    <source>
        <dbReference type="ARBA" id="ARBA00022833"/>
    </source>
</evidence>
<evidence type="ECO:0000259" key="9">
    <source>
        <dbReference type="Pfam" id="PF12323"/>
    </source>
</evidence>
<keyword evidence="2" id="KW-0815">Transposition</keyword>
<dbReference type="InterPro" id="IPR021027">
    <property type="entry name" value="Transposase_put_HTH"/>
</dbReference>
<keyword evidence="4" id="KW-0862">Zinc</keyword>